<feature type="domain" description="SCP" evidence="3">
    <location>
        <begin position="57"/>
        <end position="206"/>
    </location>
</feature>
<accession>A0A8B7YQI7</accession>
<dbReference type="OrthoDB" id="737510at2759"/>
<dbReference type="OMA" id="QNPGWPD"/>
<dbReference type="PRINTS" id="PR00838">
    <property type="entry name" value="V5ALLERGEN"/>
</dbReference>
<dbReference type="InterPro" id="IPR001283">
    <property type="entry name" value="CRISP-related"/>
</dbReference>
<dbReference type="SMART" id="SM00198">
    <property type="entry name" value="SCP"/>
    <property type="match status" value="1"/>
</dbReference>
<feature type="signal peptide" evidence="2">
    <location>
        <begin position="1"/>
        <end position="19"/>
    </location>
</feature>
<keyword evidence="2" id="KW-0732">Signal</keyword>
<dbReference type="SUPFAM" id="SSF55797">
    <property type="entry name" value="PR-1-like"/>
    <property type="match status" value="1"/>
</dbReference>
<dbReference type="GeneID" id="110981861"/>
<feature type="region of interest" description="Disordered" evidence="1">
    <location>
        <begin position="324"/>
        <end position="386"/>
    </location>
</feature>
<proteinExistence type="predicted"/>
<dbReference type="PROSITE" id="PS01009">
    <property type="entry name" value="CRISP_1"/>
    <property type="match status" value="1"/>
</dbReference>
<gene>
    <name evidence="5" type="primary">LOC110981861</name>
</gene>
<evidence type="ECO:0000256" key="1">
    <source>
        <dbReference type="SAM" id="MobiDB-lite"/>
    </source>
</evidence>
<dbReference type="KEGG" id="aplc:110981861"/>
<protein>
    <submittedName>
        <fullName evidence="5">Cysteine-rich secretory protein 2-like</fullName>
    </submittedName>
</protein>
<dbReference type="PROSITE" id="PS01010">
    <property type="entry name" value="CRISP_2"/>
    <property type="match status" value="1"/>
</dbReference>
<dbReference type="InterPro" id="IPR035940">
    <property type="entry name" value="CAP_sf"/>
</dbReference>
<feature type="compositionally biased region" description="Basic residues" evidence="1">
    <location>
        <begin position="345"/>
        <end position="378"/>
    </location>
</feature>
<name>A0A8B7YQI7_ACAPL</name>
<sequence>MARSLATLLMSALVLGTSAGDTEVPKSLGKFSWERLLSPAGGRQPRASNGQTDFNAAEVKKILTKHNELRASVSPGASDMKYMTWDANLASMAQRWADRCRFEHGQAINPSSFDPVGQNIFVRGGNPNKPPPASDFVQFWYSEVSGYHYSSNECSGDGRECGHYTQVVWADSHKVGCGVKFCSSIGNERNAWFVVCNYGPAGNFHGEKPYQTGAVCSQCGDDTPFCFRGLCHRCNPQSNSECTCAKRCKNCGTLNSNRCTCSCPNGFLGSDCGEVCEDTHRYCHQNPGWPDASFCSFDPMVPVGCPLMCGECRARDRNYHCANPNGSGGSAPPRPASGGGTGATKPKKKKKKNKKNKKGKKGKKGRKGKGKKKGRRPRSLLDQMPW</sequence>
<dbReference type="PANTHER" id="PTHR10334">
    <property type="entry name" value="CYSTEINE-RICH SECRETORY PROTEIN-RELATED"/>
    <property type="match status" value="1"/>
</dbReference>
<dbReference type="PRINTS" id="PR00837">
    <property type="entry name" value="V5TPXLIKE"/>
</dbReference>
<evidence type="ECO:0000256" key="2">
    <source>
        <dbReference type="SAM" id="SignalP"/>
    </source>
</evidence>
<feature type="chain" id="PRO_5034869239" evidence="2">
    <location>
        <begin position="20"/>
        <end position="386"/>
    </location>
</feature>
<evidence type="ECO:0000259" key="3">
    <source>
        <dbReference type="SMART" id="SM00198"/>
    </source>
</evidence>
<dbReference type="InterPro" id="IPR002413">
    <property type="entry name" value="V5_allergen-like"/>
</dbReference>
<reference evidence="5" key="1">
    <citation type="submission" date="2025-08" db="UniProtKB">
        <authorList>
            <consortium name="RefSeq"/>
        </authorList>
    </citation>
    <scope>IDENTIFICATION</scope>
</reference>
<dbReference type="InterPro" id="IPR014044">
    <property type="entry name" value="CAP_dom"/>
</dbReference>
<dbReference type="Pfam" id="PF00188">
    <property type="entry name" value="CAP"/>
    <property type="match status" value="1"/>
</dbReference>
<dbReference type="InterPro" id="IPR018244">
    <property type="entry name" value="Allrgn_V5/Tpx1_CS"/>
</dbReference>
<keyword evidence="4" id="KW-1185">Reference proteome</keyword>
<dbReference type="Proteomes" id="UP000694845">
    <property type="component" value="Unplaced"/>
</dbReference>
<dbReference type="RefSeq" id="XP_022095539.1">
    <property type="nucleotide sequence ID" value="XM_022239847.1"/>
</dbReference>
<organism evidence="4 5">
    <name type="scientific">Acanthaster planci</name>
    <name type="common">Crown-of-thorns starfish</name>
    <dbReference type="NCBI Taxonomy" id="133434"/>
    <lineage>
        <taxon>Eukaryota</taxon>
        <taxon>Metazoa</taxon>
        <taxon>Echinodermata</taxon>
        <taxon>Eleutherozoa</taxon>
        <taxon>Asterozoa</taxon>
        <taxon>Asteroidea</taxon>
        <taxon>Valvatacea</taxon>
        <taxon>Valvatida</taxon>
        <taxon>Acanthasteridae</taxon>
        <taxon>Acanthaster</taxon>
    </lineage>
</organism>
<dbReference type="GO" id="GO:0005576">
    <property type="term" value="C:extracellular region"/>
    <property type="evidence" value="ECO:0007669"/>
    <property type="project" value="InterPro"/>
</dbReference>
<evidence type="ECO:0000313" key="5">
    <source>
        <dbReference type="RefSeq" id="XP_022095539.1"/>
    </source>
</evidence>
<dbReference type="AlphaFoldDB" id="A0A8B7YQI7"/>
<dbReference type="Gene3D" id="3.40.33.10">
    <property type="entry name" value="CAP"/>
    <property type="match status" value="1"/>
</dbReference>
<evidence type="ECO:0000313" key="4">
    <source>
        <dbReference type="Proteomes" id="UP000694845"/>
    </source>
</evidence>